<evidence type="ECO:0000256" key="2">
    <source>
        <dbReference type="ARBA" id="ARBA00010752"/>
    </source>
</evidence>
<reference evidence="14 15" key="1">
    <citation type="journal article" date="2015" name="Genome Announc.">
        <title>Expanding the biotechnology potential of lactobacilli through comparative genomics of 213 strains and associated genera.</title>
        <authorList>
            <person name="Sun Z."/>
            <person name="Harris H.M."/>
            <person name="McCann A."/>
            <person name="Guo C."/>
            <person name="Argimon S."/>
            <person name="Zhang W."/>
            <person name="Yang X."/>
            <person name="Jeffery I.B."/>
            <person name="Cooney J.C."/>
            <person name="Kagawa T.F."/>
            <person name="Liu W."/>
            <person name="Song Y."/>
            <person name="Salvetti E."/>
            <person name="Wrobel A."/>
            <person name="Rasinkangas P."/>
            <person name="Parkhill J."/>
            <person name="Rea M.C."/>
            <person name="O'Sullivan O."/>
            <person name="Ritari J."/>
            <person name="Douillard F.P."/>
            <person name="Paul Ross R."/>
            <person name="Yang R."/>
            <person name="Briner A.E."/>
            <person name="Felis G.E."/>
            <person name="de Vos W.M."/>
            <person name="Barrangou R."/>
            <person name="Klaenhammer T.R."/>
            <person name="Caufield P.W."/>
            <person name="Cui Y."/>
            <person name="Zhang H."/>
            <person name="O'Toole P.W."/>
        </authorList>
    </citation>
    <scope>NUCLEOTIDE SEQUENCE [LARGE SCALE GENOMIC DNA]</scope>
    <source>
        <strain evidence="14 15">JCM 15530</strain>
    </source>
</reference>
<dbReference type="FunFam" id="3.10.150.10:FF:000007">
    <property type="entry name" value="Beta sliding clamp"/>
    <property type="match status" value="1"/>
</dbReference>
<dbReference type="InterPro" id="IPR022635">
    <property type="entry name" value="DNA_polIII_beta_C"/>
</dbReference>
<evidence type="ECO:0000256" key="4">
    <source>
        <dbReference type="ARBA" id="ARBA00022490"/>
    </source>
</evidence>
<dbReference type="GO" id="GO:0008408">
    <property type="term" value="F:3'-5' exonuclease activity"/>
    <property type="evidence" value="ECO:0007669"/>
    <property type="project" value="InterPro"/>
</dbReference>
<sequence length="379" mass="41358">MKFTINRTAFIKELNNVSRAISSKTTIPILTGLKLVASEVGLTLTGSDADISIETILHADNPDNQLAVESMGAIVLPARFFSDIVKRLPEDNLTLAVTEGFQTEITSGNASFTINGLDANNYPHLPEIDGTDSITLAGNVFKELINQTVIAVSTQESRPILTGVHFTLSGNELMAVATDSHRLSQRRITLPESASTDHDVIIPGKSLVELSRMIGDDNPDVEMRLSENQVLFTIGDRLFYSRLLEGNYPDTSRLIPTESTTTVEFDAHALLSSIERASLLSHESRNNVVKLTLDPAGKTATIFGNSPDVGNVEEELAASGFEGESLEISFNPDYMKDALRSFGQTVIRIAFTSALRPFTLVPTEDQTNFIQLITPVRTF</sequence>
<dbReference type="STRING" id="1302272.FC96_GL001642"/>
<evidence type="ECO:0000256" key="9">
    <source>
        <dbReference type="ARBA" id="ARBA00023125"/>
    </source>
</evidence>
<keyword evidence="6 10" id="KW-0548">Nucleotidyltransferase</keyword>
<dbReference type="Gene3D" id="3.70.10.10">
    <property type="match status" value="1"/>
</dbReference>
<dbReference type="CDD" id="cd00140">
    <property type="entry name" value="beta_clamp"/>
    <property type="match status" value="1"/>
</dbReference>
<dbReference type="AlphaFoldDB" id="A0A0R1HVD8"/>
<evidence type="ECO:0000259" key="12">
    <source>
        <dbReference type="Pfam" id="PF02767"/>
    </source>
</evidence>
<protein>
    <recommendedName>
        <fullName evidence="3 10">Beta sliding clamp</fullName>
    </recommendedName>
</protein>
<dbReference type="GO" id="GO:0006271">
    <property type="term" value="P:DNA strand elongation involved in DNA replication"/>
    <property type="evidence" value="ECO:0007669"/>
    <property type="project" value="TreeGrafter"/>
</dbReference>
<comment type="function">
    <text evidence="10">Confers DNA tethering and processivity to DNA polymerases and other proteins. Acts as a clamp, forming a ring around DNA (a reaction catalyzed by the clamp-loading complex) which diffuses in an ATP-independent manner freely and bidirectionally along dsDNA. Initially characterized for its ability to contact the catalytic subunit of DNA polymerase III (Pol III), a complex, multichain enzyme responsible for most of the replicative synthesis in bacteria; Pol III exhibits 3'-5' exonuclease proofreading activity. The beta chain is required for initiation of replication as well as for processivity of DNA replication.</text>
</comment>
<comment type="subcellular location">
    <subcellularLocation>
        <location evidence="1 10">Cytoplasm</location>
    </subcellularLocation>
</comment>
<feature type="domain" description="DNA polymerase III beta sliding clamp N-terminal" evidence="11">
    <location>
        <begin position="1"/>
        <end position="126"/>
    </location>
</feature>
<dbReference type="PIRSF" id="PIRSF000804">
    <property type="entry name" value="DNA_pol_III_b"/>
    <property type="match status" value="1"/>
</dbReference>
<dbReference type="EMBL" id="AZCX01000003">
    <property type="protein sequence ID" value="KRK48531.1"/>
    <property type="molecule type" value="Genomic_DNA"/>
</dbReference>
<feature type="domain" description="DNA polymerase III beta sliding clamp central" evidence="12">
    <location>
        <begin position="136"/>
        <end position="250"/>
    </location>
</feature>
<dbReference type="NCBIfam" id="TIGR00663">
    <property type="entry name" value="dnan"/>
    <property type="match status" value="1"/>
</dbReference>
<dbReference type="SUPFAM" id="SSF55979">
    <property type="entry name" value="DNA clamp"/>
    <property type="match status" value="3"/>
</dbReference>
<dbReference type="Pfam" id="PF02768">
    <property type="entry name" value="DNA_pol3_beta_3"/>
    <property type="match status" value="1"/>
</dbReference>
<evidence type="ECO:0000256" key="3">
    <source>
        <dbReference type="ARBA" id="ARBA00021035"/>
    </source>
</evidence>
<keyword evidence="7 10" id="KW-0235">DNA replication</keyword>
<dbReference type="Pfam" id="PF02767">
    <property type="entry name" value="DNA_pol3_beta_2"/>
    <property type="match status" value="1"/>
</dbReference>
<dbReference type="Pfam" id="PF00712">
    <property type="entry name" value="DNA_pol3_beta"/>
    <property type="match status" value="1"/>
</dbReference>
<evidence type="ECO:0000313" key="15">
    <source>
        <dbReference type="Proteomes" id="UP000050911"/>
    </source>
</evidence>
<dbReference type="InterPro" id="IPR046938">
    <property type="entry name" value="DNA_clamp_sf"/>
</dbReference>
<evidence type="ECO:0000259" key="13">
    <source>
        <dbReference type="Pfam" id="PF02768"/>
    </source>
</evidence>
<keyword evidence="9" id="KW-0238">DNA-binding</keyword>
<organism evidence="14 15">
    <name type="scientific">Secundilactobacillus kimchicus JCM 15530</name>
    <dbReference type="NCBI Taxonomy" id="1302272"/>
    <lineage>
        <taxon>Bacteria</taxon>
        <taxon>Bacillati</taxon>
        <taxon>Bacillota</taxon>
        <taxon>Bacilli</taxon>
        <taxon>Lactobacillales</taxon>
        <taxon>Lactobacillaceae</taxon>
        <taxon>Secundilactobacillus</taxon>
    </lineage>
</organism>
<evidence type="ECO:0000256" key="10">
    <source>
        <dbReference type="PIRNR" id="PIRNR000804"/>
    </source>
</evidence>
<dbReference type="PATRIC" id="fig|1302272.5.peg.1659"/>
<name>A0A0R1HVD8_9LACO</name>
<dbReference type="OrthoDB" id="8421503at2"/>
<gene>
    <name evidence="14" type="ORF">FC96_GL001642</name>
</gene>
<evidence type="ECO:0000256" key="8">
    <source>
        <dbReference type="ARBA" id="ARBA00022932"/>
    </source>
</evidence>
<comment type="caution">
    <text evidence="14">The sequence shown here is derived from an EMBL/GenBank/DDBJ whole genome shotgun (WGS) entry which is preliminary data.</text>
</comment>
<dbReference type="GO" id="GO:0009360">
    <property type="term" value="C:DNA polymerase III complex"/>
    <property type="evidence" value="ECO:0007669"/>
    <property type="project" value="InterPro"/>
</dbReference>
<proteinExistence type="inferred from homology"/>
<dbReference type="SMART" id="SM00480">
    <property type="entry name" value="POL3Bc"/>
    <property type="match status" value="1"/>
</dbReference>
<dbReference type="InterPro" id="IPR022634">
    <property type="entry name" value="DNA_polIII_beta_N"/>
</dbReference>
<evidence type="ECO:0000259" key="11">
    <source>
        <dbReference type="Pfam" id="PF00712"/>
    </source>
</evidence>
<evidence type="ECO:0000256" key="1">
    <source>
        <dbReference type="ARBA" id="ARBA00004496"/>
    </source>
</evidence>
<dbReference type="GO" id="GO:0003677">
    <property type="term" value="F:DNA binding"/>
    <property type="evidence" value="ECO:0007669"/>
    <property type="project" value="UniProtKB-UniRule"/>
</dbReference>
<keyword evidence="15" id="KW-1185">Reference proteome</keyword>
<keyword evidence="8 10" id="KW-0239">DNA-directed DNA polymerase</keyword>
<keyword evidence="5 10" id="KW-0808">Transferase</keyword>
<dbReference type="GO" id="GO:0003887">
    <property type="term" value="F:DNA-directed DNA polymerase activity"/>
    <property type="evidence" value="ECO:0007669"/>
    <property type="project" value="UniProtKB-UniRule"/>
</dbReference>
<accession>A0A0R1HVD8</accession>
<keyword evidence="4 10" id="KW-0963">Cytoplasm</keyword>
<evidence type="ECO:0000313" key="14">
    <source>
        <dbReference type="EMBL" id="KRK48531.1"/>
    </source>
</evidence>
<comment type="subunit">
    <text evidence="10">Forms a ring-shaped head-to-tail homodimer around DNA.</text>
</comment>
<comment type="similarity">
    <text evidence="2 10">Belongs to the beta sliding clamp family.</text>
</comment>
<dbReference type="RefSeq" id="WP_055679620.1">
    <property type="nucleotide sequence ID" value="NZ_AZCX01000003.1"/>
</dbReference>
<dbReference type="PANTHER" id="PTHR30478:SF0">
    <property type="entry name" value="BETA SLIDING CLAMP"/>
    <property type="match status" value="1"/>
</dbReference>
<evidence type="ECO:0000256" key="6">
    <source>
        <dbReference type="ARBA" id="ARBA00022695"/>
    </source>
</evidence>
<dbReference type="GO" id="GO:0005737">
    <property type="term" value="C:cytoplasm"/>
    <property type="evidence" value="ECO:0007669"/>
    <property type="project" value="UniProtKB-SubCell"/>
</dbReference>
<dbReference type="Gene3D" id="3.10.150.10">
    <property type="entry name" value="DNA Polymerase III, subunit A, domain 2"/>
    <property type="match status" value="1"/>
</dbReference>
<dbReference type="InterPro" id="IPR001001">
    <property type="entry name" value="DNA_polIII_beta"/>
</dbReference>
<dbReference type="PANTHER" id="PTHR30478">
    <property type="entry name" value="DNA POLYMERASE III SUBUNIT BETA"/>
    <property type="match status" value="1"/>
</dbReference>
<dbReference type="Proteomes" id="UP000050911">
    <property type="component" value="Unassembled WGS sequence"/>
</dbReference>
<evidence type="ECO:0000256" key="7">
    <source>
        <dbReference type="ARBA" id="ARBA00022705"/>
    </source>
</evidence>
<evidence type="ECO:0000256" key="5">
    <source>
        <dbReference type="ARBA" id="ARBA00022679"/>
    </source>
</evidence>
<feature type="domain" description="DNA polymerase III beta sliding clamp C-terminal" evidence="13">
    <location>
        <begin position="253"/>
        <end position="376"/>
    </location>
</feature>
<dbReference type="InterPro" id="IPR022637">
    <property type="entry name" value="DNA_polIII_beta_cen"/>
</dbReference>